<feature type="compositionally biased region" description="Polar residues" evidence="1">
    <location>
        <begin position="514"/>
        <end position="542"/>
    </location>
</feature>
<feature type="compositionally biased region" description="Pro residues" evidence="1">
    <location>
        <begin position="92"/>
        <end position="103"/>
    </location>
</feature>
<feature type="region of interest" description="Disordered" evidence="1">
    <location>
        <begin position="1"/>
        <end position="52"/>
    </location>
</feature>
<protein>
    <submittedName>
        <fullName evidence="2">Uncharacterized protein</fullName>
    </submittedName>
</protein>
<organism evidence="2 3">
    <name type="scientific">Cadophora malorum</name>
    <dbReference type="NCBI Taxonomy" id="108018"/>
    <lineage>
        <taxon>Eukaryota</taxon>
        <taxon>Fungi</taxon>
        <taxon>Dikarya</taxon>
        <taxon>Ascomycota</taxon>
        <taxon>Pezizomycotina</taxon>
        <taxon>Leotiomycetes</taxon>
        <taxon>Helotiales</taxon>
        <taxon>Ploettnerulaceae</taxon>
        <taxon>Cadophora</taxon>
    </lineage>
</organism>
<feature type="compositionally biased region" description="Polar residues" evidence="1">
    <location>
        <begin position="115"/>
        <end position="128"/>
    </location>
</feature>
<feature type="region of interest" description="Disordered" evidence="1">
    <location>
        <begin position="64"/>
        <end position="207"/>
    </location>
</feature>
<dbReference type="OrthoDB" id="5428925at2759"/>
<sequence length="677" mass="74268">MSKFRGTGKWRAEAPARTNTGTSIRGKTISQPIPFPDDDEFPIRTPGSGIALPLSADGIERLRDSTATNEIDNSPHQTGIAVSDYTTGTRTPPMPTEPPPPLPEAQVMRNIQGHRPNQPSGLRNSITSVPDAPSIDKPQRKKSSLRSVFGKLFGKKRKGSSPSSSKRASGSSDVRAGQHRSDPSALNRITQGTMNSQKRSASLPINEFNRALRSHSIVATDFQDIGSENTNDLNRESLQGDRQSRPRRATTPSRLWTPNKIPGYVDWTGLSPRPASSHARGSKAISDAEANSAIGTAVTSSNHPNRRSRSVGELQEAMRAHVVTRRRSDEIRYWRESYDPGLLSPMSSNKAETEEPLPVEPEDPRNEQPPKPEPFNFGPMGEMAGMKITQAASLETRVQRLEGRMNKVERTISGFRNEGPLQLQDPPKRNSASYRSNSGTRPATRQSEVSLPKHPRYRDTQARGDFRGSRQGSQKRSSSYSSSRPSTMSTNVSQLQSFDTLNPGEMLSTEAPGSAQTTGRPLSTSTTIRGIPSSSPTMPTDGTLNGEHFKALTDMIHAEQSARLQLEAVIHSLQRQLQTVILASRNTYPTPDSDVPHHEGGTEGGNFSNFEQDDSSDDEARYVNEEVFQTPNEERNQFEDEIFGDVSGNTNEGKSAPRTLSLSQITLGRNVQPSLNF</sequence>
<proteinExistence type="predicted"/>
<accession>A0A8H7T7Y9</accession>
<feature type="compositionally biased region" description="Low complexity" evidence="1">
    <location>
        <begin position="469"/>
        <end position="493"/>
    </location>
</feature>
<evidence type="ECO:0000256" key="1">
    <source>
        <dbReference type="SAM" id="MobiDB-lite"/>
    </source>
</evidence>
<feature type="region of interest" description="Disordered" evidence="1">
    <location>
        <begin position="339"/>
        <end position="381"/>
    </location>
</feature>
<feature type="compositionally biased region" description="Polar residues" evidence="1">
    <location>
        <begin position="17"/>
        <end position="31"/>
    </location>
</feature>
<feature type="region of interest" description="Disordered" evidence="1">
    <location>
        <begin position="223"/>
        <end position="255"/>
    </location>
</feature>
<feature type="compositionally biased region" description="Low complexity" evidence="1">
    <location>
        <begin position="160"/>
        <end position="172"/>
    </location>
</feature>
<feature type="compositionally biased region" description="Polar residues" evidence="1">
    <location>
        <begin position="187"/>
        <end position="200"/>
    </location>
</feature>
<feature type="region of interest" description="Disordered" evidence="1">
    <location>
        <begin position="409"/>
        <end position="542"/>
    </location>
</feature>
<gene>
    <name evidence="2" type="ORF">IFR04_012718</name>
</gene>
<keyword evidence="3" id="KW-1185">Reference proteome</keyword>
<dbReference type="EMBL" id="JAFJYH010000279">
    <property type="protein sequence ID" value="KAG4414152.1"/>
    <property type="molecule type" value="Genomic_DNA"/>
</dbReference>
<feature type="compositionally biased region" description="Basic and acidic residues" evidence="1">
    <location>
        <begin position="457"/>
        <end position="468"/>
    </location>
</feature>
<feature type="compositionally biased region" description="Polar residues" evidence="1">
    <location>
        <begin position="647"/>
        <end position="660"/>
    </location>
</feature>
<comment type="caution">
    <text evidence="2">The sequence shown here is derived from an EMBL/GenBank/DDBJ whole genome shotgun (WGS) entry which is preliminary data.</text>
</comment>
<reference evidence="2" key="1">
    <citation type="submission" date="2021-02" db="EMBL/GenBank/DDBJ databases">
        <title>Genome sequence Cadophora malorum strain M34.</title>
        <authorList>
            <person name="Stefanovic E."/>
            <person name="Vu D."/>
            <person name="Scully C."/>
            <person name="Dijksterhuis J."/>
            <person name="Roader J."/>
            <person name="Houbraken J."/>
        </authorList>
    </citation>
    <scope>NUCLEOTIDE SEQUENCE</scope>
    <source>
        <strain evidence="2">M34</strain>
    </source>
</reference>
<dbReference type="Proteomes" id="UP000664132">
    <property type="component" value="Unassembled WGS sequence"/>
</dbReference>
<feature type="compositionally biased region" description="Basic and acidic residues" evidence="1">
    <location>
        <begin position="233"/>
        <end position="244"/>
    </location>
</feature>
<feature type="compositionally biased region" description="Polar residues" evidence="1">
    <location>
        <begin position="430"/>
        <end position="449"/>
    </location>
</feature>
<evidence type="ECO:0000313" key="3">
    <source>
        <dbReference type="Proteomes" id="UP000664132"/>
    </source>
</evidence>
<feature type="compositionally biased region" description="Polar residues" evidence="1">
    <location>
        <begin position="65"/>
        <end position="77"/>
    </location>
</feature>
<dbReference type="AlphaFoldDB" id="A0A8H7T7Y9"/>
<feature type="region of interest" description="Disordered" evidence="1">
    <location>
        <begin position="589"/>
        <end position="660"/>
    </location>
</feature>
<evidence type="ECO:0000313" key="2">
    <source>
        <dbReference type="EMBL" id="KAG4414152.1"/>
    </source>
</evidence>
<name>A0A8H7T7Y9_9HELO</name>